<protein>
    <submittedName>
        <fullName evidence="1">26191_t:CDS:1</fullName>
    </submittedName>
</protein>
<reference evidence="1" key="1">
    <citation type="submission" date="2021-06" db="EMBL/GenBank/DDBJ databases">
        <authorList>
            <person name="Kallberg Y."/>
            <person name="Tangrot J."/>
            <person name="Rosling A."/>
        </authorList>
    </citation>
    <scope>NUCLEOTIDE SEQUENCE</scope>
    <source>
        <strain evidence="1">MA453B</strain>
    </source>
</reference>
<comment type="caution">
    <text evidence="1">The sequence shown here is derived from an EMBL/GenBank/DDBJ whole genome shotgun (WGS) entry which is preliminary data.</text>
</comment>
<sequence length="90" mass="10122">RTKNLPVVPPVALVPEVTLQTSCHEKGQIIKVLDTYYDFDESTEPLKDAVLGSEKGEIDLELFLEKLAAKCNTLLQKWAQAKKKNLLKNL</sequence>
<gene>
    <name evidence="1" type="ORF">DERYTH_LOCUS24391</name>
</gene>
<evidence type="ECO:0000313" key="1">
    <source>
        <dbReference type="EMBL" id="CAG8806012.1"/>
    </source>
</evidence>
<dbReference type="AlphaFoldDB" id="A0A9N9K0B9"/>
<dbReference type="EMBL" id="CAJVPY010040751">
    <property type="protein sequence ID" value="CAG8806012.1"/>
    <property type="molecule type" value="Genomic_DNA"/>
</dbReference>
<accession>A0A9N9K0B9</accession>
<name>A0A9N9K0B9_9GLOM</name>
<keyword evidence="2" id="KW-1185">Reference proteome</keyword>
<dbReference type="Proteomes" id="UP000789405">
    <property type="component" value="Unassembled WGS sequence"/>
</dbReference>
<proteinExistence type="predicted"/>
<evidence type="ECO:0000313" key="2">
    <source>
        <dbReference type="Proteomes" id="UP000789405"/>
    </source>
</evidence>
<organism evidence="1 2">
    <name type="scientific">Dentiscutata erythropus</name>
    <dbReference type="NCBI Taxonomy" id="1348616"/>
    <lineage>
        <taxon>Eukaryota</taxon>
        <taxon>Fungi</taxon>
        <taxon>Fungi incertae sedis</taxon>
        <taxon>Mucoromycota</taxon>
        <taxon>Glomeromycotina</taxon>
        <taxon>Glomeromycetes</taxon>
        <taxon>Diversisporales</taxon>
        <taxon>Gigasporaceae</taxon>
        <taxon>Dentiscutata</taxon>
    </lineage>
</organism>
<feature type="non-terminal residue" evidence="1">
    <location>
        <position position="1"/>
    </location>
</feature>